<evidence type="ECO:0000259" key="10">
    <source>
        <dbReference type="Pfam" id="PF00389"/>
    </source>
</evidence>
<comment type="catalytic activity">
    <reaction evidence="3">
        <text>(R)-glycerate + NADP(+) = 3-hydroxypyruvate + NADPH + H(+)</text>
        <dbReference type="Rhea" id="RHEA:18657"/>
        <dbReference type="ChEBI" id="CHEBI:15378"/>
        <dbReference type="ChEBI" id="CHEBI:16659"/>
        <dbReference type="ChEBI" id="CHEBI:17180"/>
        <dbReference type="ChEBI" id="CHEBI:57783"/>
        <dbReference type="ChEBI" id="CHEBI:58349"/>
        <dbReference type="EC" id="1.1.1.81"/>
    </reaction>
</comment>
<proteinExistence type="inferred from homology"/>
<dbReference type="InterPro" id="IPR029753">
    <property type="entry name" value="D-isomer_DH_CS"/>
</dbReference>
<dbReference type="InterPro" id="IPR050223">
    <property type="entry name" value="D-isomer_2-hydroxyacid_DH"/>
</dbReference>
<dbReference type="SUPFAM" id="SSF51735">
    <property type="entry name" value="NAD(P)-binding Rossmann-fold domains"/>
    <property type="match status" value="1"/>
</dbReference>
<dbReference type="Pfam" id="PF00389">
    <property type="entry name" value="2-Hacid_dh"/>
    <property type="match status" value="1"/>
</dbReference>
<dbReference type="EC" id="1.1.1.79" evidence="6"/>
<protein>
    <recommendedName>
        <fullName evidence="8">Glyoxylate/hydroxypyruvate reductase B</fullName>
        <ecNumber evidence="6">1.1.1.79</ecNumber>
        <ecNumber evidence="7">1.1.1.81</ecNumber>
    </recommendedName>
</protein>
<evidence type="ECO:0000256" key="2">
    <source>
        <dbReference type="ARBA" id="ARBA00051801"/>
    </source>
</evidence>
<dbReference type="PROSITE" id="PS00670">
    <property type="entry name" value="D_2_HYDROXYACID_DH_2"/>
    <property type="match status" value="1"/>
</dbReference>
<keyword evidence="13" id="KW-1185">Reference proteome</keyword>
<dbReference type="InterPro" id="IPR029752">
    <property type="entry name" value="D-isomer_DH_CS1"/>
</dbReference>
<evidence type="ECO:0000313" key="13">
    <source>
        <dbReference type="Proteomes" id="UP000238042"/>
    </source>
</evidence>
<evidence type="ECO:0000256" key="5">
    <source>
        <dbReference type="ARBA" id="ARBA00061278"/>
    </source>
</evidence>
<dbReference type="FunFam" id="3.40.50.720:FF:000026">
    <property type="entry name" value="Glyoxylate/hydroxypyruvate reductase B"/>
    <property type="match status" value="1"/>
</dbReference>
<dbReference type="Proteomes" id="UP000238042">
    <property type="component" value="Unassembled WGS sequence"/>
</dbReference>
<evidence type="ECO:0000259" key="11">
    <source>
        <dbReference type="Pfam" id="PF02826"/>
    </source>
</evidence>
<dbReference type="EMBL" id="PSZM01000036">
    <property type="protein sequence ID" value="PQL93057.1"/>
    <property type="molecule type" value="Genomic_DNA"/>
</dbReference>
<gene>
    <name evidence="12" type="ORF">C4S77_05175</name>
</gene>
<dbReference type="OrthoDB" id="9777288at2"/>
<dbReference type="GO" id="GO:0030267">
    <property type="term" value="F:glyoxylate reductase (NADPH) activity"/>
    <property type="evidence" value="ECO:0007669"/>
    <property type="project" value="UniProtKB-EC"/>
</dbReference>
<dbReference type="CDD" id="cd05301">
    <property type="entry name" value="GDH"/>
    <property type="match status" value="1"/>
</dbReference>
<feature type="domain" description="D-isomer specific 2-hydroxyacid dehydrogenase catalytic" evidence="10">
    <location>
        <begin position="4"/>
        <end position="319"/>
    </location>
</feature>
<dbReference type="GO" id="GO:0051287">
    <property type="term" value="F:NAD binding"/>
    <property type="evidence" value="ECO:0007669"/>
    <property type="project" value="InterPro"/>
</dbReference>
<dbReference type="InterPro" id="IPR036291">
    <property type="entry name" value="NAD(P)-bd_dom_sf"/>
</dbReference>
<evidence type="ECO:0000313" key="12">
    <source>
        <dbReference type="EMBL" id="PQL93057.1"/>
    </source>
</evidence>
<dbReference type="GO" id="GO:0005829">
    <property type="term" value="C:cytosol"/>
    <property type="evidence" value="ECO:0007669"/>
    <property type="project" value="TreeGrafter"/>
</dbReference>
<reference evidence="12 13" key="1">
    <citation type="submission" date="2018-02" db="EMBL/GenBank/DDBJ databases">
        <title>Genome sequences of Apibacter spp., gut symbionts of Asian honey bees.</title>
        <authorList>
            <person name="Kwong W.K."/>
            <person name="Steele M.I."/>
            <person name="Moran N.A."/>
        </authorList>
    </citation>
    <scope>NUCLEOTIDE SEQUENCE [LARGE SCALE GENOMIC DNA]</scope>
    <source>
        <strain evidence="13">wkB301</strain>
    </source>
</reference>
<evidence type="ECO:0000256" key="1">
    <source>
        <dbReference type="ARBA" id="ARBA00023002"/>
    </source>
</evidence>
<comment type="catalytic activity">
    <reaction evidence="4">
        <text>glycolate + NADP(+) = glyoxylate + NADPH + H(+)</text>
        <dbReference type="Rhea" id="RHEA:10992"/>
        <dbReference type="ChEBI" id="CHEBI:15378"/>
        <dbReference type="ChEBI" id="CHEBI:29805"/>
        <dbReference type="ChEBI" id="CHEBI:36655"/>
        <dbReference type="ChEBI" id="CHEBI:57783"/>
        <dbReference type="ChEBI" id="CHEBI:58349"/>
        <dbReference type="EC" id="1.1.1.79"/>
    </reaction>
</comment>
<evidence type="ECO:0000256" key="4">
    <source>
        <dbReference type="ARBA" id="ARBA00052769"/>
    </source>
</evidence>
<feature type="domain" description="D-isomer specific 2-hydroxyacid dehydrogenase NAD-binding" evidence="11">
    <location>
        <begin position="108"/>
        <end position="287"/>
    </location>
</feature>
<comment type="similarity">
    <text evidence="5">Belongs to the D-isomer specific 2-hydroxyacid dehydrogenase family. GhrB subfamily.</text>
</comment>
<dbReference type="AlphaFoldDB" id="A0A2S8ADM7"/>
<dbReference type="PROSITE" id="PS00065">
    <property type="entry name" value="D_2_HYDROXYACID_DH_1"/>
    <property type="match status" value="1"/>
</dbReference>
<dbReference type="PANTHER" id="PTHR10996">
    <property type="entry name" value="2-HYDROXYACID DEHYDROGENASE-RELATED"/>
    <property type="match status" value="1"/>
</dbReference>
<dbReference type="InterPro" id="IPR006140">
    <property type="entry name" value="D-isomer_DH_NAD-bd"/>
</dbReference>
<evidence type="ECO:0000256" key="8">
    <source>
        <dbReference type="ARBA" id="ARBA00073362"/>
    </source>
</evidence>
<dbReference type="EC" id="1.1.1.81" evidence="7"/>
<dbReference type="GO" id="GO:0016618">
    <property type="term" value="F:hydroxypyruvate reductase [NAD(P)H] activity"/>
    <property type="evidence" value="ECO:0007669"/>
    <property type="project" value="UniProtKB-EC"/>
</dbReference>
<organism evidence="12 13">
    <name type="scientific">Apibacter adventoris</name>
    <dbReference type="NCBI Taxonomy" id="1679466"/>
    <lineage>
        <taxon>Bacteria</taxon>
        <taxon>Pseudomonadati</taxon>
        <taxon>Bacteroidota</taxon>
        <taxon>Flavobacteriia</taxon>
        <taxon>Flavobacteriales</taxon>
        <taxon>Weeksellaceae</taxon>
        <taxon>Apibacter</taxon>
    </lineage>
</organism>
<accession>A0A2S8ADM7</accession>
<dbReference type="Pfam" id="PF02826">
    <property type="entry name" value="2-Hacid_dh_C"/>
    <property type="match status" value="1"/>
</dbReference>
<dbReference type="InterPro" id="IPR006139">
    <property type="entry name" value="D-isomer_2_OHA_DH_cat_dom"/>
</dbReference>
<dbReference type="RefSeq" id="WP_105246567.1">
    <property type="nucleotide sequence ID" value="NZ_PSZM01000036.1"/>
</dbReference>
<keyword evidence="1 9" id="KW-0560">Oxidoreductase</keyword>
<evidence type="ECO:0000256" key="3">
    <source>
        <dbReference type="ARBA" id="ARBA00052239"/>
    </source>
</evidence>
<comment type="caution">
    <text evidence="12">The sequence shown here is derived from an EMBL/GenBank/DDBJ whole genome shotgun (WGS) entry which is preliminary data.</text>
</comment>
<dbReference type="PANTHER" id="PTHR10996:SF257">
    <property type="entry name" value="GLYOXYLATE REDUCTASE 1"/>
    <property type="match status" value="1"/>
</dbReference>
<evidence type="ECO:0000256" key="6">
    <source>
        <dbReference type="ARBA" id="ARBA00066661"/>
    </source>
</evidence>
<sequence length="326" mass="35852">MKIFISGVIPQIGVKMLQEEGYIVEEWNHSQPITLDELIDKCKDADGYINVMSPVSGKFLEACSQLKVISTFSVGFNHIDIPTSTRLGIPVGNTPDVLSNATADTAFLLMLNVSRKAFFNYRRIIEGNWKPGFLSVDYLGQELNGKTLGIFGMGRIGFKMAEKCKGAYGMKVIYHNRHKQEQAEKEIGATYVSFEELLNQADVLSIHAPLSEENKGIFNDSTLKKMKNTSILINTARGAMVNEKDLIQALQSGQIWGAGLDVTDPEPMKADNPLLQMENVAITPHIGSATVEARNAMSVLCAKNIIAGIKGEKLPCVVNPEVYKNN</sequence>
<comment type="catalytic activity">
    <reaction evidence="2">
        <text>(R)-glycerate + NAD(+) = 3-hydroxypyruvate + NADH + H(+)</text>
        <dbReference type="Rhea" id="RHEA:17905"/>
        <dbReference type="ChEBI" id="CHEBI:15378"/>
        <dbReference type="ChEBI" id="CHEBI:16659"/>
        <dbReference type="ChEBI" id="CHEBI:17180"/>
        <dbReference type="ChEBI" id="CHEBI:57540"/>
        <dbReference type="ChEBI" id="CHEBI:57945"/>
        <dbReference type="EC" id="1.1.1.81"/>
    </reaction>
</comment>
<name>A0A2S8ADM7_9FLAO</name>
<evidence type="ECO:0000256" key="9">
    <source>
        <dbReference type="RuleBase" id="RU003719"/>
    </source>
</evidence>
<dbReference type="SUPFAM" id="SSF52283">
    <property type="entry name" value="Formate/glycerate dehydrogenase catalytic domain-like"/>
    <property type="match status" value="1"/>
</dbReference>
<evidence type="ECO:0000256" key="7">
    <source>
        <dbReference type="ARBA" id="ARBA00066674"/>
    </source>
</evidence>
<dbReference type="Gene3D" id="3.40.50.720">
    <property type="entry name" value="NAD(P)-binding Rossmann-like Domain"/>
    <property type="match status" value="2"/>
</dbReference>